<dbReference type="OrthoDB" id="3336932at2"/>
<dbReference type="AlphaFoldDB" id="A0A2I1I4A0"/>
<accession>A0A2I1I4A0</accession>
<evidence type="ECO:0000259" key="1">
    <source>
        <dbReference type="Pfam" id="PF00144"/>
    </source>
</evidence>
<dbReference type="Gene3D" id="3.40.710.10">
    <property type="entry name" value="DD-peptidase/beta-lactamase superfamily"/>
    <property type="match status" value="1"/>
</dbReference>
<reference evidence="2 3" key="1">
    <citation type="submission" date="2017-12" db="EMBL/GenBank/DDBJ databases">
        <title>Phylogenetic diversity of female urinary microbiome.</title>
        <authorList>
            <person name="Thomas-White K."/>
            <person name="Wolfe A.J."/>
        </authorList>
    </citation>
    <scope>NUCLEOTIDE SEQUENCE [LARGE SCALE GENOMIC DNA]</scope>
    <source>
        <strain evidence="2 3">UMB0250</strain>
    </source>
</reference>
<dbReference type="InterPro" id="IPR012338">
    <property type="entry name" value="Beta-lactam/transpept-like"/>
</dbReference>
<gene>
    <name evidence="2" type="ORF">CYJ25_07165</name>
</gene>
<dbReference type="PANTHER" id="PTHR43283:SF15">
    <property type="entry name" value="CONSERVED PROTEIN"/>
    <property type="match status" value="1"/>
</dbReference>
<dbReference type="Proteomes" id="UP000234545">
    <property type="component" value="Unassembled WGS sequence"/>
</dbReference>
<sequence length="270" mass="28714">MAVITSELMDIPFAHAYALNVGGQTLVKVGDTSTVYPLASVTKLLMAWSTLVAVQRGCISLDDPAGPEGSTIRHLLAHASGLPAESRDAQFGLEKRRVYSNAGFEVLGDAVAEATGTDIGRWIEESVIEPLGMTAADVPGSVARSGRANVDDLLILGQEFLHPTLISDALSSEAVTPQFPDLAGVVPGYGRHNPCPWGLGLEIRGTKNPHWTAPDAPATTFGHFGVSGSFLWVDREHDATAAFLGSQEFGPWHKEHWSQLNAQLLGLVNA</sequence>
<evidence type="ECO:0000313" key="3">
    <source>
        <dbReference type="Proteomes" id="UP000234545"/>
    </source>
</evidence>
<dbReference type="PANTHER" id="PTHR43283">
    <property type="entry name" value="BETA-LACTAMASE-RELATED"/>
    <property type="match status" value="1"/>
</dbReference>
<name>A0A2I1I4A0_9ACTO</name>
<proteinExistence type="predicted"/>
<dbReference type="SUPFAM" id="SSF56601">
    <property type="entry name" value="beta-lactamase/transpeptidase-like"/>
    <property type="match status" value="1"/>
</dbReference>
<organism evidence="2 3">
    <name type="scientific">Schaalia turicensis</name>
    <dbReference type="NCBI Taxonomy" id="131111"/>
    <lineage>
        <taxon>Bacteria</taxon>
        <taxon>Bacillati</taxon>
        <taxon>Actinomycetota</taxon>
        <taxon>Actinomycetes</taxon>
        <taxon>Actinomycetales</taxon>
        <taxon>Actinomycetaceae</taxon>
        <taxon>Schaalia</taxon>
    </lineage>
</organism>
<dbReference type="RefSeq" id="WP_101628484.1">
    <property type="nucleotide sequence ID" value="NZ_JBCOMK010000051.1"/>
</dbReference>
<comment type="caution">
    <text evidence="2">The sequence shown here is derived from an EMBL/GenBank/DDBJ whole genome shotgun (WGS) entry which is preliminary data.</text>
</comment>
<dbReference type="EMBL" id="PKKJ01000010">
    <property type="protein sequence ID" value="PKY65913.1"/>
    <property type="molecule type" value="Genomic_DNA"/>
</dbReference>
<dbReference type="Pfam" id="PF00144">
    <property type="entry name" value="Beta-lactamase"/>
    <property type="match status" value="1"/>
</dbReference>
<feature type="domain" description="Beta-lactamase-related" evidence="1">
    <location>
        <begin position="31"/>
        <end position="254"/>
    </location>
</feature>
<evidence type="ECO:0000313" key="2">
    <source>
        <dbReference type="EMBL" id="PKY65913.1"/>
    </source>
</evidence>
<dbReference type="InterPro" id="IPR050789">
    <property type="entry name" value="Diverse_Enzym_Activities"/>
</dbReference>
<protein>
    <submittedName>
        <fullName evidence="2">Penicillin-binding protein</fullName>
    </submittedName>
</protein>
<dbReference type="InterPro" id="IPR001466">
    <property type="entry name" value="Beta-lactam-related"/>
</dbReference>